<evidence type="ECO:0000256" key="1">
    <source>
        <dbReference type="SAM" id="Phobius"/>
    </source>
</evidence>
<keyword evidence="1" id="KW-0472">Membrane</keyword>
<dbReference type="Gene3D" id="3.10.620.30">
    <property type="match status" value="1"/>
</dbReference>
<dbReference type="InterPro" id="IPR021878">
    <property type="entry name" value="TgpA_N"/>
</dbReference>
<dbReference type="InterPro" id="IPR038765">
    <property type="entry name" value="Papain-like_cys_pep_sf"/>
</dbReference>
<organism evidence="3 4">
    <name type="scientific">Paenibacillus glacialis</name>
    <dbReference type="NCBI Taxonomy" id="494026"/>
    <lineage>
        <taxon>Bacteria</taxon>
        <taxon>Bacillati</taxon>
        <taxon>Bacillota</taxon>
        <taxon>Bacilli</taxon>
        <taxon>Bacillales</taxon>
        <taxon>Paenibacillaceae</taxon>
        <taxon>Paenibacillus</taxon>
    </lineage>
</organism>
<dbReference type="RefSeq" id="WP_068537758.1">
    <property type="nucleotide sequence ID" value="NZ_LVJH01000070.1"/>
</dbReference>
<dbReference type="PANTHER" id="PTHR42736:SF1">
    <property type="entry name" value="PROTEIN-GLUTAMINE GAMMA-GLUTAMYLTRANSFERASE"/>
    <property type="match status" value="1"/>
</dbReference>
<feature type="transmembrane region" description="Helical" evidence="1">
    <location>
        <begin position="191"/>
        <end position="209"/>
    </location>
</feature>
<dbReference type="AlphaFoldDB" id="A0A168DA26"/>
<gene>
    <name evidence="3" type="ORF">PGLA_24240</name>
</gene>
<feature type="transmembrane region" description="Helical" evidence="1">
    <location>
        <begin position="12"/>
        <end position="31"/>
    </location>
</feature>
<dbReference type="InterPro" id="IPR002931">
    <property type="entry name" value="Transglutaminase-like"/>
</dbReference>
<dbReference type="InterPro" id="IPR025403">
    <property type="entry name" value="TgpA-like_C"/>
</dbReference>
<keyword evidence="1" id="KW-1133">Transmembrane helix</keyword>
<keyword evidence="1" id="KW-0812">Transmembrane</keyword>
<feature type="transmembrane region" description="Helical" evidence="1">
    <location>
        <begin position="43"/>
        <end position="60"/>
    </location>
</feature>
<dbReference type="SMART" id="SM00460">
    <property type="entry name" value="TGc"/>
    <property type="match status" value="1"/>
</dbReference>
<dbReference type="Pfam" id="PF01841">
    <property type="entry name" value="Transglut_core"/>
    <property type="match status" value="1"/>
</dbReference>
<dbReference type="SUPFAM" id="SSF54001">
    <property type="entry name" value="Cysteine proteinases"/>
    <property type="match status" value="1"/>
</dbReference>
<protein>
    <recommendedName>
        <fullName evidence="2">Transglutaminase-like domain-containing protein</fullName>
    </recommendedName>
</protein>
<sequence>MTKRKFFFKYDWLSALSFIWIWIVTQQWLSYTEPVWFKETTSLVGRTVIIIVIIEVLLPFKRIYRILLECGIIFLMLRYTLIEYDVYNPSGDGIEYYISGLHPYIWFAISAAIICLCLAKLLTNQKRIFVFMGLNIVAIAILDSFSSTILWDEAAWMVLAMMGWLVTHHFQRFQKKYPEGWRNLLDYPFEMIVHIVLLFSVIFLLGINMPKIPPILKDPYSALTGQNESLGDREKQASVETFDAQPSLSGYSNDDNKLGGAFEFDYSMVMTVHSPKRNYWRGETRRLYSGTGWENESSETNTFDDVVVGEELERASDSMLQTEKVQQTITIQNDSNFPVLFGAYAISSVQTIDGEKDMRGIQWKGSQAELHWNTTNKESQYPKSYTITSEVPVVPVEELRKKSFDDLYGDSNEKDYLQIPDGFPERVKELAADVTESAITPYEKITLLQTYLQTNFKYTNTPNVSLKKSDDFVDSFLFEIREGYCNYFSTSMVMMTRSLGIPARWVKGYAPGIQPQLDEFRMMRSGQMDPGSYRVTNADAHSWVEVYFGPYGWVPIEATPGFNMPLITGLDSLDKQEIDQQEDEEGLNKDSQQSNNWGINSWWFKGLIVVAITVLLSWISYIGWRSGDSFHFLIRRIRMGKKLSPDEKVVIETERWLLIVHKHGLTRGSHETLRESVMKWQVSNPNLEPSLSSLLQLFEKARYSPEAIASDEWRTVQKVTEQLKVSLRAKNKR</sequence>
<accession>A0A168DA26</accession>
<keyword evidence="4" id="KW-1185">Reference proteome</keyword>
<name>A0A168DA26_9BACL</name>
<reference evidence="3 4" key="1">
    <citation type="submission" date="2016-03" db="EMBL/GenBank/DDBJ databases">
        <title>Draft genome sequence of Paenibacillus glacialis DSM 22343.</title>
        <authorList>
            <person name="Shin S.-K."/>
            <person name="Yi H."/>
        </authorList>
    </citation>
    <scope>NUCLEOTIDE SEQUENCE [LARGE SCALE GENOMIC DNA]</scope>
    <source>
        <strain evidence="3 4">DSM 22343</strain>
    </source>
</reference>
<feature type="domain" description="Transglutaminase-like" evidence="2">
    <location>
        <begin position="477"/>
        <end position="560"/>
    </location>
</feature>
<dbReference type="Pfam" id="PF13559">
    <property type="entry name" value="DUF4129"/>
    <property type="match status" value="1"/>
</dbReference>
<dbReference type="PANTHER" id="PTHR42736">
    <property type="entry name" value="PROTEIN-GLUTAMINE GAMMA-GLUTAMYLTRANSFERASE"/>
    <property type="match status" value="1"/>
</dbReference>
<feature type="transmembrane region" description="Helical" evidence="1">
    <location>
        <begin position="104"/>
        <end position="122"/>
    </location>
</feature>
<evidence type="ECO:0000259" key="2">
    <source>
        <dbReference type="SMART" id="SM00460"/>
    </source>
</evidence>
<dbReference type="Proteomes" id="UP000076967">
    <property type="component" value="Unassembled WGS sequence"/>
</dbReference>
<feature type="transmembrane region" description="Helical" evidence="1">
    <location>
        <begin position="129"/>
        <end position="148"/>
    </location>
</feature>
<evidence type="ECO:0000313" key="3">
    <source>
        <dbReference type="EMBL" id="OAB34015.1"/>
    </source>
</evidence>
<dbReference type="InterPro" id="IPR052901">
    <property type="entry name" value="Bact_TGase-like"/>
</dbReference>
<feature type="transmembrane region" description="Helical" evidence="1">
    <location>
        <begin position="602"/>
        <end position="624"/>
    </location>
</feature>
<proteinExistence type="predicted"/>
<dbReference type="Pfam" id="PF11992">
    <property type="entry name" value="TgpA_N"/>
    <property type="match status" value="1"/>
</dbReference>
<dbReference type="OrthoDB" id="9804872at2"/>
<evidence type="ECO:0000313" key="4">
    <source>
        <dbReference type="Proteomes" id="UP000076967"/>
    </source>
</evidence>
<feature type="transmembrane region" description="Helical" evidence="1">
    <location>
        <begin position="67"/>
        <end position="84"/>
    </location>
</feature>
<dbReference type="STRING" id="494026.PGLA_24240"/>
<dbReference type="EMBL" id="LVJH01000070">
    <property type="protein sequence ID" value="OAB34015.1"/>
    <property type="molecule type" value="Genomic_DNA"/>
</dbReference>
<comment type="caution">
    <text evidence="3">The sequence shown here is derived from an EMBL/GenBank/DDBJ whole genome shotgun (WGS) entry which is preliminary data.</text>
</comment>